<proteinExistence type="predicted"/>
<dbReference type="InterPro" id="IPR018060">
    <property type="entry name" value="HTH_AraC"/>
</dbReference>
<dbReference type="Pfam" id="PF01035">
    <property type="entry name" value="DNA_binding_1"/>
    <property type="match status" value="1"/>
</dbReference>
<evidence type="ECO:0000259" key="9">
    <source>
        <dbReference type="PROSITE" id="PS01124"/>
    </source>
</evidence>
<keyword evidence="2 10" id="KW-0489">Methyltransferase</keyword>
<evidence type="ECO:0000256" key="8">
    <source>
        <dbReference type="ARBA" id="ARBA00049348"/>
    </source>
</evidence>
<dbReference type="SUPFAM" id="SSF53155">
    <property type="entry name" value="Methylated DNA-protein cysteine methyltransferase domain"/>
    <property type="match status" value="1"/>
</dbReference>
<dbReference type="PROSITE" id="PS01124">
    <property type="entry name" value="HTH_ARAC_FAMILY_2"/>
    <property type="match status" value="1"/>
</dbReference>
<evidence type="ECO:0000256" key="1">
    <source>
        <dbReference type="ARBA" id="ARBA00001286"/>
    </source>
</evidence>
<dbReference type="Gene3D" id="3.30.160.70">
    <property type="entry name" value="Methylated DNA-protein cysteine methyltransferase domain"/>
    <property type="match status" value="1"/>
</dbReference>
<dbReference type="PANTHER" id="PTHR10815:SF13">
    <property type="entry name" value="METHYLATED-DNA--PROTEIN-CYSTEINE METHYLTRANSFERASE"/>
    <property type="match status" value="1"/>
</dbReference>
<comment type="catalytic activity">
    <reaction evidence="1">
        <text>a 4-O-methyl-thymidine in DNA + L-cysteinyl-[protein] = a thymidine in DNA + S-methyl-L-cysteinyl-[protein]</text>
        <dbReference type="Rhea" id="RHEA:53428"/>
        <dbReference type="Rhea" id="RHEA-COMP:10131"/>
        <dbReference type="Rhea" id="RHEA-COMP:10132"/>
        <dbReference type="Rhea" id="RHEA-COMP:13555"/>
        <dbReference type="Rhea" id="RHEA-COMP:13556"/>
        <dbReference type="ChEBI" id="CHEBI:29950"/>
        <dbReference type="ChEBI" id="CHEBI:82612"/>
        <dbReference type="ChEBI" id="CHEBI:137386"/>
        <dbReference type="ChEBI" id="CHEBI:137387"/>
        <dbReference type="EC" id="2.1.1.63"/>
    </reaction>
</comment>
<keyword evidence="11" id="KW-1185">Reference proteome</keyword>
<dbReference type="PANTHER" id="PTHR10815">
    <property type="entry name" value="METHYLATED-DNA--PROTEIN-CYSTEINE METHYLTRANSFERASE"/>
    <property type="match status" value="1"/>
</dbReference>
<keyword evidence="3 10" id="KW-0808">Transferase</keyword>
<evidence type="ECO:0000256" key="5">
    <source>
        <dbReference type="ARBA" id="ARBA00023015"/>
    </source>
</evidence>
<accession>A0ABU8TLF0</accession>
<dbReference type="GO" id="GO:0032259">
    <property type="term" value="P:methylation"/>
    <property type="evidence" value="ECO:0007669"/>
    <property type="project" value="UniProtKB-KW"/>
</dbReference>
<gene>
    <name evidence="10" type="ORF">V6575_12825</name>
</gene>
<evidence type="ECO:0000313" key="11">
    <source>
        <dbReference type="Proteomes" id="UP001385499"/>
    </source>
</evidence>
<name>A0ABU8TLF0_9HYPH</name>
<dbReference type="EC" id="2.1.1.63" evidence="10"/>
<evidence type="ECO:0000256" key="7">
    <source>
        <dbReference type="ARBA" id="ARBA00023204"/>
    </source>
</evidence>
<dbReference type="PROSITE" id="PS00374">
    <property type="entry name" value="MGMT"/>
    <property type="match status" value="1"/>
</dbReference>
<comment type="catalytic activity">
    <reaction evidence="8">
        <text>a 6-O-methyl-2'-deoxyguanosine in DNA + L-cysteinyl-[protein] = S-methyl-L-cysteinyl-[protein] + a 2'-deoxyguanosine in DNA</text>
        <dbReference type="Rhea" id="RHEA:24000"/>
        <dbReference type="Rhea" id="RHEA-COMP:10131"/>
        <dbReference type="Rhea" id="RHEA-COMP:10132"/>
        <dbReference type="Rhea" id="RHEA-COMP:11367"/>
        <dbReference type="Rhea" id="RHEA-COMP:11368"/>
        <dbReference type="ChEBI" id="CHEBI:29950"/>
        <dbReference type="ChEBI" id="CHEBI:82612"/>
        <dbReference type="ChEBI" id="CHEBI:85445"/>
        <dbReference type="ChEBI" id="CHEBI:85448"/>
        <dbReference type="EC" id="2.1.1.63"/>
    </reaction>
</comment>
<dbReference type="EMBL" id="JBAKIA010000007">
    <property type="protein sequence ID" value="MEJ8474974.1"/>
    <property type="molecule type" value="Genomic_DNA"/>
</dbReference>
<dbReference type="SMART" id="SM00342">
    <property type="entry name" value="HTH_ARAC"/>
    <property type="match status" value="1"/>
</dbReference>
<dbReference type="InterPro" id="IPR036217">
    <property type="entry name" value="MethylDNA_cys_MeTrfase_DNAb"/>
</dbReference>
<dbReference type="CDD" id="cd06445">
    <property type="entry name" value="ATase"/>
    <property type="match status" value="1"/>
</dbReference>
<evidence type="ECO:0000256" key="6">
    <source>
        <dbReference type="ARBA" id="ARBA00023163"/>
    </source>
</evidence>
<dbReference type="InterPro" id="IPR036388">
    <property type="entry name" value="WH-like_DNA-bd_sf"/>
</dbReference>
<dbReference type="InterPro" id="IPR009057">
    <property type="entry name" value="Homeodomain-like_sf"/>
</dbReference>
<dbReference type="Pfam" id="PF12833">
    <property type="entry name" value="HTH_18"/>
    <property type="match status" value="1"/>
</dbReference>
<dbReference type="SUPFAM" id="SSF46689">
    <property type="entry name" value="Homeodomain-like"/>
    <property type="match status" value="1"/>
</dbReference>
<evidence type="ECO:0000256" key="3">
    <source>
        <dbReference type="ARBA" id="ARBA00022679"/>
    </source>
</evidence>
<protein>
    <submittedName>
        <fullName evidence="10">Methylated-DNA--[protein]-cysteine S-methyltransferase</fullName>
        <ecNumber evidence="10">2.1.1.63</ecNumber>
    </submittedName>
</protein>
<dbReference type="InterPro" id="IPR014048">
    <property type="entry name" value="MethylDNA_cys_MeTrfase_DNA-bd"/>
</dbReference>
<evidence type="ECO:0000256" key="4">
    <source>
        <dbReference type="ARBA" id="ARBA00022763"/>
    </source>
</evidence>
<comment type="caution">
    <text evidence="10">The sequence shown here is derived from an EMBL/GenBank/DDBJ whole genome shotgun (WGS) entry which is preliminary data.</text>
</comment>
<dbReference type="InterPro" id="IPR001497">
    <property type="entry name" value="MethylDNA_cys_MeTrfase_AS"/>
</dbReference>
<evidence type="ECO:0000256" key="2">
    <source>
        <dbReference type="ARBA" id="ARBA00022603"/>
    </source>
</evidence>
<dbReference type="InterPro" id="IPR036631">
    <property type="entry name" value="MGMT_N_sf"/>
</dbReference>
<keyword evidence="6" id="KW-0804">Transcription</keyword>
<organism evidence="10 11">
    <name type="scientific">Roseibium algae</name>
    <dbReference type="NCBI Taxonomy" id="3123038"/>
    <lineage>
        <taxon>Bacteria</taxon>
        <taxon>Pseudomonadati</taxon>
        <taxon>Pseudomonadota</taxon>
        <taxon>Alphaproteobacteria</taxon>
        <taxon>Hyphomicrobiales</taxon>
        <taxon>Stappiaceae</taxon>
        <taxon>Roseibium</taxon>
    </lineage>
</organism>
<sequence length="312" mass="34042">MTKILTPGSLAPDIQPISVGSEAATDYRFVRQTLERITMTWREQPSLEQLAKEVDLQPIQLQRVFSRWAGLTPKQFLQAITLDYAKALLRDAASVLEASYEVGLSGSSRLHDLFVTHEAMTPGAYRGRGAGLSVSYGFHPCPFGQVLLMITDKGLAGLAFADPGEEDSALEDMCNRWPAAQFVENAAATAPYASRIFDPEKWEKDTPLNVVLIGTDFEIRVWQTLLKIPMGKATTYSDIARNLGKPKASRAVGSAVGRNPISFVVPCHRVLGKNGTACGYHWGVTRKRALLGWESGVSGPILEIPQGKGTII</sequence>
<feature type="domain" description="HTH araC/xylS-type" evidence="9">
    <location>
        <begin position="31"/>
        <end position="128"/>
    </location>
</feature>
<dbReference type="Proteomes" id="UP001385499">
    <property type="component" value="Unassembled WGS sequence"/>
</dbReference>
<dbReference type="Gene3D" id="1.10.10.10">
    <property type="entry name" value="Winged helix-like DNA-binding domain superfamily/Winged helix DNA-binding domain"/>
    <property type="match status" value="1"/>
</dbReference>
<evidence type="ECO:0000313" key="10">
    <source>
        <dbReference type="EMBL" id="MEJ8474974.1"/>
    </source>
</evidence>
<keyword evidence="7" id="KW-0234">DNA repair</keyword>
<dbReference type="RefSeq" id="WP_340274801.1">
    <property type="nucleotide sequence ID" value="NZ_JBAKIA010000007.1"/>
</dbReference>
<dbReference type="SUPFAM" id="SSF46767">
    <property type="entry name" value="Methylated DNA-protein cysteine methyltransferase, C-terminal domain"/>
    <property type="match status" value="1"/>
</dbReference>
<reference evidence="10 11" key="1">
    <citation type="submission" date="2024-02" db="EMBL/GenBank/DDBJ databases">
        <title>Roseibium algae sp. nov., isolated from marine alga (Grateloupia sp.), showing potential in myo-inositol conversion.</title>
        <authorList>
            <person name="Wang Y."/>
        </authorList>
    </citation>
    <scope>NUCLEOTIDE SEQUENCE [LARGE SCALE GENOMIC DNA]</scope>
    <source>
        <strain evidence="10 11">H3510</strain>
    </source>
</reference>
<dbReference type="NCBIfam" id="TIGR00589">
    <property type="entry name" value="ogt"/>
    <property type="match status" value="1"/>
</dbReference>
<dbReference type="Gene3D" id="1.10.10.60">
    <property type="entry name" value="Homeodomain-like"/>
    <property type="match status" value="1"/>
</dbReference>
<keyword evidence="5" id="KW-0805">Transcription regulation</keyword>
<keyword evidence="4" id="KW-0227">DNA damage</keyword>
<dbReference type="GO" id="GO:0003908">
    <property type="term" value="F:methylated-DNA-[protein]-cysteine S-methyltransferase activity"/>
    <property type="evidence" value="ECO:0007669"/>
    <property type="project" value="UniProtKB-EC"/>
</dbReference>